<dbReference type="AlphaFoldDB" id="A0A9Q0S0L9"/>
<evidence type="ECO:0000256" key="1">
    <source>
        <dbReference type="SAM" id="MobiDB-lite"/>
    </source>
</evidence>
<feature type="region of interest" description="Disordered" evidence="1">
    <location>
        <begin position="15"/>
        <end position="83"/>
    </location>
</feature>
<organism evidence="2 3">
    <name type="scientific">Pseudolycoriella hygida</name>
    <dbReference type="NCBI Taxonomy" id="35572"/>
    <lineage>
        <taxon>Eukaryota</taxon>
        <taxon>Metazoa</taxon>
        <taxon>Ecdysozoa</taxon>
        <taxon>Arthropoda</taxon>
        <taxon>Hexapoda</taxon>
        <taxon>Insecta</taxon>
        <taxon>Pterygota</taxon>
        <taxon>Neoptera</taxon>
        <taxon>Endopterygota</taxon>
        <taxon>Diptera</taxon>
        <taxon>Nematocera</taxon>
        <taxon>Sciaroidea</taxon>
        <taxon>Sciaridae</taxon>
        <taxon>Pseudolycoriella</taxon>
    </lineage>
</organism>
<protein>
    <submittedName>
        <fullName evidence="2">Activating signal cointegrator 1 complex subunit 2</fullName>
    </submittedName>
</protein>
<feature type="compositionally biased region" description="Basic residues" evidence="1">
    <location>
        <begin position="52"/>
        <end position="69"/>
    </location>
</feature>
<dbReference type="Proteomes" id="UP001151699">
    <property type="component" value="Chromosome X"/>
</dbReference>
<dbReference type="EMBL" id="WJQU01000003">
    <property type="protein sequence ID" value="KAJ6639103.1"/>
    <property type="molecule type" value="Genomic_DNA"/>
</dbReference>
<comment type="caution">
    <text evidence="2">The sequence shown here is derived from an EMBL/GenBank/DDBJ whole genome shotgun (WGS) entry which is preliminary data.</text>
</comment>
<reference evidence="2" key="1">
    <citation type="submission" date="2022-07" db="EMBL/GenBank/DDBJ databases">
        <authorList>
            <person name="Trinca V."/>
            <person name="Uliana J.V.C."/>
            <person name="Torres T.T."/>
            <person name="Ward R.J."/>
            <person name="Monesi N."/>
        </authorList>
    </citation>
    <scope>NUCLEOTIDE SEQUENCE</scope>
    <source>
        <strain evidence="2">HSMRA1968</strain>
        <tissue evidence="2">Whole embryos</tissue>
    </source>
</reference>
<evidence type="ECO:0000313" key="2">
    <source>
        <dbReference type="EMBL" id="KAJ6639103.1"/>
    </source>
</evidence>
<proteinExistence type="predicted"/>
<name>A0A9Q0S0L9_9DIPT</name>
<gene>
    <name evidence="2" type="primary">Ascc2</name>
    <name evidence="2" type="ORF">Bhyg_11842</name>
</gene>
<keyword evidence="3" id="KW-1185">Reference proteome</keyword>
<accession>A0A9Q0S0L9</accession>
<feature type="non-terminal residue" evidence="2">
    <location>
        <position position="1"/>
    </location>
</feature>
<dbReference type="OrthoDB" id="5577209at2759"/>
<evidence type="ECO:0000313" key="3">
    <source>
        <dbReference type="Proteomes" id="UP001151699"/>
    </source>
</evidence>
<sequence length="83" mass="9458">KDFCENPEIVRERLARNRHSKFVARSSNKPKPQGDVVGNPKGQGQDANTQQSRHKKDVHKSTRANHNRRQGAAFKRNRGMIPS</sequence>
<feature type="non-terminal residue" evidence="2">
    <location>
        <position position="83"/>
    </location>
</feature>